<protein>
    <recommendedName>
        <fullName evidence="4">Secreted protein</fullName>
    </recommendedName>
</protein>
<accession>A0ABQ9A5C3</accession>
<keyword evidence="3" id="KW-1185">Reference proteome</keyword>
<reference evidence="2" key="1">
    <citation type="submission" date="2022-10" db="EMBL/GenBank/DDBJ databases">
        <authorList>
            <person name="Hyden B.L."/>
            <person name="Feng K."/>
            <person name="Yates T."/>
            <person name="Jawdy S."/>
            <person name="Smart L.B."/>
            <person name="Muchero W."/>
        </authorList>
    </citation>
    <scope>NUCLEOTIDE SEQUENCE</scope>
    <source>
        <tissue evidence="2">Shoot tip</tissue>
    </source>
</reference>
<proteinExistence type="predicted"/>
<organism evidence="2 3">
    <name type="scientific">Salix suchowensis</name>
    <dbReference type="NCBI Taxonomy" id="1278906"/>
    <lineage>
        <taxon>Eukaryota</taxon>
        <taxon>Viridiplantae</taxon>
        <taxon>Streptophyta</taxon>
        <taxon>Embryophyta</taxon>
        <taxon>Tracheophyta</taxon>
        <taxon>Spermatophyta</taxon>
        <taxon>Magnoliopsida</taxon>
        <taxon>eudicotyledons</taxon>
        <taxon>Gunneridae</taxon>
        <taxon>Pentapetalae</taxon>
        <taxon>rosids</taxon>
        <taxon>fabids</taxon>
        <taxon>Malpighiales</taxon>
        <taxon>Salicaceae</taxon>
        <taxon>Saliceae</taxon>
        <taxon>Salix</taxon>
    </lineage>
</organism>
<name>A0ABQ9A5C3_9ROSI</name>
<evidence type="ECO:0000313" key="3">
    <source>
        <dbReference type="Proteomes" id="UP001141253"/>
    </source>
</evidence>
<keyword evidence="1" id="KW-0732">Signal</keyword>
<comment type="caution">
    <text evidence="2">The sequence shown here is derived from an EMBL/GenBank/DDBJ whole genome shotgun (WGS) entry which is preliminary data.</text>
</comment>
<sequence length="117" mass="13428">MPCHTTPHWNYMFVLVVVELEAHAIMNLVILEGNMVLVDVVPLLDPDLLSSGTGLCRHKLLEVSDRVVFVALHSHFLSQTIVQHHLQHLQRNSCQTQTLDRKDFFFNWSDKKAKLNG</sequence>
<dbReference type="Proteomes" id="UP001141253">
    <property type="component" value="Chromosome 8"/>
</dbReference>
<evidence type="ECO:0000313" key="2">
    <source>
        <dbReference type="EMBL" id="KAJ6322964.1"/>
    </source>
</evidence>
<gene>
    <name evidence="2" type="ORF">OIU77_012736</name>
</gene>
<reference evidence="2" key="2">
    <citation type="journal article" date="2023" name="Int. J. Mol. Sci.">
        <title>De Novo Assembly and Annotation of 11 Diverse Shrub Willow (Salix) Genomes Reveals Novel Gene Organization in Sex-Linked Regions.</title>
        <authorList>
            <person name="Hyden B."/>
            <person name="Feng K."/>
            <person name="Yates T.B."/>
            <person name="Jawdy S."/>
            <person name="Cereghino C."/>
            <person name="Smart L.B."/>
            <person name="Muchero W."/>
        </authorList>
    </citation>
    <scope>NUCLEOTIDE SEQUENCE</scope>
    <source>
        <tissue evidence="2">Shoot tip</tissue>
    </source>
</reference>
<feature type="signal peptide" evidence="1">
    <location>
        <begin position="1"/>
        <end position="24"/>
    </location>
</feature>
<dbReference type="EMBL" id="JAPFFI010000023">
    <property type="protein sequence ID" value="KAJ6322964.1"/>
    <property type="molecule type" value="Genomic_DNA"/>
</dbReference>
<evidence type="ECO:0008006" key="4">
    <source>
        <dbReference type="Google" id="ProtNLM"/>
    </source>
</evidence>
<evidence type="ECO:0000256" key="1">
    <source>
        <dbReference type="SAM" id="SignalP"/>
    </source>
</evidence>
<feature type="chain" id="PRO_5045514340" description="Secreted protein" evidence="1">
    <location>
        <begin position="25"/>
        <end position="117"/>
    </location>
</feature>
<feature type="non-terminal residue" evidence="2">
    <location>
        <position position="117"/>
    </location>
</feature>